<dbReference type="Proteomes" id="UP000749010">
    <property type="component" value="Unassembled WGS sequence"/>
</dbReference>
<comment type="caution">
    <text evidence="1">The sequence shown here is derived from an EMBL/GenBank/DDBJ whole genome shotgun (WGS) entry which is preliminary data.</text>
</comment>
<name>A0ABX1TTU6_9PROT</name>
<dbReference type="RefSeq" id="WP_169065121.1">
    <property type="nucleotide sequence ID" value="NZ_SPMY01000006.1"/>
</dbReference>
<dbReference type="NCBIfam" id="TIGR04353">
    <property type="entry name" value="PqqD_rel_X"/>
    <property type="match status" value="1"/>
</dbReference>
<dbReference type="InterPro" id="IPR027599">
    <property type="entry name" value="PqqD-rel_X"/>
</dbReference>
<sequence>MILMAAGRGLIWQDWGDVYLVYQPSSAETHVFNETTAQILKCLEHGSLSTATAKERTEAALGVDLGELAADDFAFATMRLEELGLVESADDVSTAQ</sequence>
<proteinExistence type="predicted"/>
<protein>
    <submittedName>
        <fullName evidence="1">HPr-rel-A system PqqD family peptide chaperone</fullName>
    </submittedName>
</protein>
<reference evidence="1 2" key="1">
    <citation type="submission" date="2019-03" db="EMBL/GenBank/DDBJ databases">
        <title>Metabolic reconstructions from genomes of highly enriched 'Candidatus Accumulibacter' and 'Candidatus Competibacter' bioreactor populations.</title>
        <authorList>
            <person name="Annavajhala M.K."/>
            <person name="Welles L."/>
            <person name="Abbas B."/>
            <person name="Sorokin D."/>
            <person name="Park H."/>
            <person name="Van Loosdrecht M."/>
            <person name="Chandran K."/>
        </authorList>
    </citation>
    <scope>NUCLEOTIDE SEQUENCE [LARGE SCALE GENOMIC DNA]</scope>
    <source>
        <strain evidence="1 2">SBR_S</strain>
    </source>
</reference>
<organism evidence="1 2">
    <name type="scientific">Candidatus Accumulibacter phosphatis</name>
    <dbReference type="NCBI Taxonomy" id="327160"/>
    <lineage>
        <taxon>Bacteria</taxon>
        <taxon>Pseudomonadati</taxon>
        <taxon>Pseudomonadota</taxon>
        <taxon>Betaproteobacteria</taxon>
        <taxon>Candidatus Accumulibacter</taxon>
    </lineage>
</organism>
<keyword evidence="2" id="KW-1185">Reference proteome</keyword>
<accession>A0ABX1TTU6</accession>
<dbReference type="EMBL" id="SPMY01000006">
    <property type="protein sequence ID" value="NMQ26678.1"/>
    <property type="molecule type" value="Genomic_DNA"/>
</dbReference>
<evidence type="ECO:0000313" key="2">
    <source>
        <dbReference type="Proteomes" id="UP000749010"/>
    </source>
</evidence>
<gene>
    <name evidence="1" type="ORF">E4Q23_02235</name>
</gene>
<evidence type="ECO:0000313" key="1">
    <source>
        <dbReference type="EMBL" id="NMQ26678.1"/>
    </source>
</evidence>